<feature type="transmembrane region" description="Helical" evidence="3">
    <location>
        <begin position="12"/>
        <end position="33"/>
    </location>
</feature>
<evidence type="ECO:0000313" key="5">
    <source>
        <dbReference type="Proteomes" id="UP000249890"/>
    </source>
</evidence>
<dbReference type="CDD" id="cd05826">
    <property type="entry name" value="Sortase_B"/>
    <property type="match status" value="1"/>
</dbReference>
<dbReference type="Gene3D" id="2.40.260.10">
    <property type="entry name" value="Sortase"/>
    <property type="match status" value="1"/>
</dbReference>
<proteinExistence type="predicted"/>
<sequence>MKFFKRTRYSYILLLGGSLFVLGYTSVLIAQWFDDTNKLEVIIKETRSTALSDSNFATKFSTKQIRTVSPYLNVDFLKLQSRNEEIVAWIKIPLVHLDIPIVQTTDNSFYLTHDLDRQKNKLGWVFVDTRSNIEHMGLNTTLYGHNAMNQQMFGSLKKLLSLTEGYSEDEELIQFTTEYHEMVFRICSVYVTDSQDWEYVQSSFMNDASKSSFIRMIREKNQVALFAANSLSIQDKFLTLSTCYGPAGTAKRLVVQAKLIMKNS</sequence>
<evidence type="ECO:0000256" key="1">
    <source>
        <dbReference type="ARBA" id="ARBA00022801"/>
    </source>
</evidence>
<feature type="active site" description="Acyl-thioester intermediate" evidence="2">
    <location>
        <position position="243"/>
    </location>
</feature>
<dbReference type="EMBL" id="CP021780">
    <property type="protein sequence ID" value="ASA25629.1"/>
    <property type="molecule type" value="Genomic_DNA"/>
</dbReference>
<dbReference type="GO" id="GO:0016787">
    <property type="term" value="F:hydrolase activity"/>
    <property type="evidence" value="ECO:0007669"/>
    <property type="project" value="UniProtKB-KW"/>
</dbReference>
<evidence type="ECO:0000256" key="2">
    <source>
        <dbReference type="PIRSR" id="PIRSR605754-1"/>
    </source>
</evidence>
<evidence type="ECO:0000256" key="3">
    <source>
        <dbReference type="SAM" id="Phobius"/>
    </source>
</evidence>
<evidence type="ECO:0000313" key="4">
    <source>
        <dbReference type="EMBL" id="ASA25629.1"/>
    </source>
</evidence>
<name>A0A2Z2KRX3_9BACL</name>
<dbReference type="Pfam" id="PF04203">
    <property type="entry name" value="Sortase"/>
    <property type="match status" value="1"/>
</dbReference>
<keyword evidence="3" id="KW-1133">Transmembrane helix</keyword>
<reference evidence="4 5" key="1">
    <citation type="submission" date="2017-06" db="EMBL/GenBank/DDBJ databases">
        <title>Complete genome sequence of Paenibacillus donghaensis KCTC 13049T isolated from East Sea sediment, South Korea.</title>
        <authorList>
            <person name="Jung B.K."/>
            <person name="Hong S.-J."/>
            <person name="Shin J.-H."/>
        </authorList>
    </citation>
    <scope>NUCLEOTIDE SEQUENCE [LARGE SCALE GENOMIC DNA]</scope>
    <source>
        <strain evidence="4 5">KCTC 13049</strain>
    </source>
</reference>
<dbReference type="AlphaFoldDB" id="A0A2Z2KRX3"/>
<gene>
    <name evidence="4" type="ORF">B9T62_35790</name>
</gene>
<dbReference type="InterPro" id="IPR023365">
    <property type="entry name" value="Sortase_dom-sf"/>
</dbReference>
<keyword evidence="3" id="KW-0472">Membrane</keyword>
<dbReference type="RefSeq" id="WP_087919590.1">
    <property type="nucleotide sequence ID" value="NZ_CP021780.1"/>
</dbReference>
<evidence type="ECO:0008006" key="6">
    <source>
        <dbReference type="Google" id="ProtNLM"/>
    </source>
</evidence>
<dbReference type="Proteomes" id="UP000249890">
    <property type="component" value="Chromosome"/>
</dbReference>
<dbReference type="OrthoDB" id="9806013at2"/>
<organism evidence="4 5">
    <name type="scientific">Paenibacillus donghaensis</name>
    <dbReference type="NCBI Taxonomy" id="414771"/>
    <lineage>
        <taxon>Bacteria</taxon>
        <taxon>Bacillati</taxon>
        <taxon>Bacillota</taxon>
        <taxon>Bacilli</taxon>
        <taxon>Bacillales</taxon>
        <taxon>Paenibacillaceae</taxon>
        <taxon>Paenibacillus</taxon>
    </lineage>
</organism>
<protein>
    <recommendedName>
        <fullName evidence="6">SrtB family sortase</fullName>
    </recommendedName>
</protein>
<keyword evidence="3" id="KW-0812">Transmembrane</keyword>
<dbReference type="InterPro" id="IPR009835">
    <property type="entry name" value="SrtB"/>
</dbReference>
<keyword evidence="5" id="KW-1185">Reference proteome</keyword>
<dbReference type="KEGG" id="pdh:B9T62_35790"/>
<dbReference type="InterPro" id="IPR005754">
    <property type="entry name" value="Sortase"/>
</dbReference>
<feature type="active site" description="Proton donor/acceptor" evidence="2">
    <location>
        <position position="145"/>
    </location>
</feature>
<keyword evidence="1" id="KW-0378">Hydrolase</keyword>
<accession>A0A2Z2KRX3</accession>
<dbReference type="SUPFAM" id="SSF63817">
    <property type="entry name" value="Sortase"/>
    <property type="match status" value="1"/>
</dbReference>